<gene>
    <name evidence="6" type="ORF">ACFSW8_07370</name>
</gene>
<dbReference type="PANTHER" id="PTHR12283">
    <property type="entry name" value="GLUTAMINYL-PEPTIDE CYCLOTRANSFERASE"/>
    <property type="match status" value="1"/>
</dbReference>
<dbReference type="RefSeq" id="WP_377090875.1">
    <property type="nucleotide sequence ID" value="NZ_JBHSJL010000014.1"/>
</dbReference>
<dbReference type="SUPFAM" id="SSF53187">
    <property type="entry name" value="Zn-dependent exopeptidases"/>
    <property type="match status" value="1"/>
</dbReference>
<evidence type="ECO:0000313" key="6">
    <source>
        <dbReference type="EMBL" id="MFD2158710.1"/>
    </source>
</evidence>
<organism evidence="6 7">
    <name type="scientific">Rubritalea tangerina</name>
    <dbReference type="NCBI Taxonomy" id="430798"/>
    <lineage>
        <taxon>Bacteria</taxon>
        <taxon>Pseudomonadati</taxon>
        <taxon>Verrucomicrobiota</taxon>
        <taxon>Verrucomicrobiia</taxon>
        <taxon>Verrucomicrobiales</taxon>
        <taxon>Rubritaleaceae</taxon>
        <taxon>Rubritalea</taxon>
    </lineage>
</organism>
<keyword evidence="1" id="KW-0808">Transferase</keyword>
<dbReference type="EMBL" id="JBHUJB010000031">
    <property type="protein sequence ID" value="MFD2158710.1"/>
    <property type="molecule type" value="Genomic_DNA"/>
</dbReference>
<dbReference type="Gene3D" id="3.40.630.10">
    <property type="entry name" value="Zn peptidases"/>
    <property type="match status" value="1"/>
</dbReference>
<evidence type="ECO:0000259" key="5">
    <source>
        <dbReference type="Pfam" id="PF04389"/>
    </source>
</evidence>
<evidence type="ECO:0000256" key="4">
    <source>
        <dbReference type="SAM" id="SignalP"/>
    </source>
</evidence>
<keyword evidence="7" id="KW-1185">Reference proteome</keyword>
<comment type="caution">
    <text evidence="6">The sequence shown here is derived from an EMBL/GenBank/DDBJ whole genome shotgun (WGS) entry which is preliminary data.</text>
</comment>
<accession>A0ABW4ZAG6</accession>
<feature type="chain" id="PRO_5046440630" evidence="4">
    <location>
        <begin position="18"/>
        <end position="327"/>
    </location>
</feature>
<sequence length="327" mass="35777">MKFIARHLLLCSFVALAAGCKDASPSISAPPSEPKPSLGSPQVADSLAQKAYRHTEKILSFGHRQPASPGLRKSKQYVSQQLKKHGWTTVEQSFTAQTPKGPLQYSNLIARYSPSAGHNPWARSCTGVLAAHIDSKILPNFLGADDAASAVGTLIALAEHLDKHHPQVAKEIELVFFDGEEAVGPGISFQKDGLFGSIYYSRAVQSSAAQQVAPYKKLPRFGIVLDMIGHQDLDIKIPSDTPKSLLRDYKAARTKLGFEKHFGFSSGVILDDHYPMNVIANIPTIDLIGDFNKNSWWHTSNDTLDIISKESLSMSIQMTLEILSNQL</sequence>
<evidence type="ECO:0000256" key="1">
    <source>
        <dbReference type="ARBA" id="ARBA00022679"/>
    </source>
</evidence>
<feature type="signal peptide" evidence="4">
    <location>
        <begin position="1"/>
        <end position="17"/>
    </location>
</feature>
<evidence type="ECO:0000313" key="7">
    <source>
        <dbReference type="Proteomes" id="UP001597389"/>
    </source>
</evidence>
<keyword evidence="4" id="KW-0732">Signal</keyword>
<dbReference type="InterPro" id="IPR007484">
    <property type="entry name" value="Peptidase_M28"/>
</dbReference>
<name>A0ABW4ZAG6_9BACT</name>
<evidence type="ECO:0000256" key="3">
    <source>
        <dbReference type="SAM" id="MobiDB-lite"/>
    </source>
</evidence>
<evidence type="ECO:0000256" key="2">
    <source>
        <dbReference type="ARBA" id="ARBA00023315"/>
    </source>
</evidence>
<feature type="domain" description="Peptidase M28" evidence="5">
    <location>
        <begin position="107"/>
        <end position="320"/>
    </location>
</feature>
<dbReference type="PANTHER" id="PTHR12283:SF6">
    <property type="entry name" value="GLUTAMINYL-PEPTIDE CYCLOTRANSFERASE-RELATED"/>
    <property type="match status" value="1"/>
</dbReference>
<proteinExistence type="predicted"/>
<dbReference type="Proteomes" id="UP001597389">
    <property type="component" value="Unassembled WGS sequence"/>
</dbReference>
<reference evidence="7" key="1">
    <citation type="journal article" date="2019" name="Int. J. Syst. Evol. Microbiol.">
        <title>The Global Catalogue of Microorganisms (GCM) 10K type strain sequencing project: providing services to taxonomists for standard genome sequencing and annotation.</title>
        <authorList>
            <consortium name="The Broad Institute Genomics Platform"/>
            <consortium name="The Broad Institute Genome Sequencing Center for Infectious Disease"/>
            <person name="Wu L."/>
            <person name="Ma J."/>
        </authorList>
    </citation>
    <scope>NUCLEOTIDE SEQUENCE [LARGE SCALE GENOMIC DNA]</scope>
    <source>
        <strain evidence="7">CCUG 57942</strain>
    </source>
</reference>
<keyword evidence="2" id="KW-0012">Acyltransferase</keyword>
<protein>
    <submittedName>
        <fullName evidence="6">M28 family peptidase</fullName>
    </submittedName>
</protein>
<feature type="region of interest" description="Disordered" evidence="3">
    <location>
        <begin position="24"/>
        <end position="46"/>
    </location>
</feature>
<dbReference type="Pfam" id="PF04389">
    <property type="entry name" value="Peptidase_M28"/>
    <property type="match status" value="1"/>
</dbReference>
<dbReference type="PROSITE" id="PS51257">
    <property type="entry name" value="PROKAR_LIPOPROTEIN"/>
    <property type="match status" value="1"/>
</dbReference>
<dbReference type="InterPro" id="IPR040234">
    <property type="entry name" value="QC/QCL"/>
</dbReference>